<dbReference type="InterPro" id="IPR002347">
    <property type="entry name" value="SDR_fam"/>
</dbReference>
<dbReference type="PRINTS" id="PR00081">
    <property type="entry name" value="GDHRDH"/>
</dbReference>
<proteinExistence type="inferred from homology"/>
<gene>
    <name evidence="3" type="ORF">HHI_15014</name>
</gene>
<comment type="similarity">
    <text evidence="1 2">Belongs to the short-chain dehydrogenases/reductases (SDR) family.</text>
</comment>
<dbReference type="PRINTS" id="PR00080">
    <property type="entry name" value="SDRFAMILY"/>
</dbReference>
<organism evidence="3 4">
    <name type="scientific">Hyphomonas hirschiana VP5</name>
    <dbReference type="NCBI Taxonomy" id="1280951"/>
    <lineage>
        <taxon>Bacteria</taxon>
        <taxon>Pseudomonadati</taxon>
        <taxon>Pseudomonadota</taxon>
        <taxon>Alphaproteobacteria</taxon>
        <taxon>Hyphomonadales</taxon>
        <taxon>Hyphomonadaceae</taxon>
        <taxon>Hyphomonas</taxon>
    </lineage>
</organism>
<evidence type="ECO:0000313" key="4">
    <source>
        <dbReference type="Proteomes" id="UP000025061"/>
    </source>
</evidence>
<sequence>MASVKGKVSIVTGGASGIGRSAALVLAREGAAVMVTDIDEAGAQSVAAEINKAGGKAAAMKQDVTDEAVWDGVFADTKSLLGMPSILVNNAGIAIGGAIMDYSLADWRKQMEVNTDSVFLGTRAAMRTMKGTGGSIVNISSVAGLRGASGASAYCASKGAVRLFTKAAAMECAQLGLNIRVNSVHPGIIDTPIWQKSLTRMTETMQKEQSAVITAAFGGNGLDPKVIAAGSAPMGRPGAPDEVAELILFLASDASSYITGQEHVVDGGLTAR</sequence>
<dbReference type="InterPro" id="IPR020904">
    <property type="entry name" value="Sc_DH/Rdtase_CS"/>
</dbReference>
<evidence type="ECO:0000256" key="2">
    <source>
        <dbReference type="RuleBase" id="RU000363"/>
    </source>
</evidence>
<dbReference type="PANTHER" id="PTHR42760">
    <property type="entry name" value="SHORT-CHAIN DEHYDROGENASES/REDUCTASES FAMILY MEMBER"/>
    <property type="match status" value="1"/>
</dbReference>
<dbReference type="SUPFAM" id="SSF51735">
    <property type="entry name" value="NAD(P)-binding Rossmann-fold domains"/>
    <property type="match status" value="1"/>
</dbReference>
<name>A0A059FCH5_9PROT</name>
<dbReference type="GO" id="GO:0016616">
    <property type="term" value="F:oxidoreductase activity, acting on the CH-OH group of donors, NAD or NADP as acceptor"/>
    <property type="evidence" value="ECO:0007669"/>
    <property type="project" value="TreeGrafter"/>
</dbReference>
<dbReference type="Pfam" id="PF13561">
    <property type="entry name" value="adh_short_C2"/>
    <property type="match status" value="1"/>
</dbReference>
<dbReference type="PROSITE" id="PS00061">
    <property type="entry name" value="ADH_SHORT"/>
    <property type="match status" value="1"/>
</dbReference>
<dbReference type="AlphaFoldDB" id="A0A059FCH5"/>
<dbReference type="FunFam" id="3.40.50.720:FF:000084">
    <property type="entry name" value="Short-chain dehydrogenase reductase"/>
    <property type="match status" value="1"/>
</dbReference>
<dbReference type="Gene3D" id="3.40.50.720">
    <property type="entry name" value="NAD(P)-binding Rossmann-like Domain"/>
    <property type="match status" value="1"/>
</dbReference>
<protein>
    <submittedName>
        <fullName evidence="3">Putative 2,5-dichloro-2,5-cyclohexadiene-1,4-diol dehydrogenase LinX</fullName>
    </submittedName>
</protein>
<dbReference type="InterPro" id="IPR036291">
    <property type="entry name" value="NAD(P)-bd_dom_sf"/>
</dbReference>
<dbReference type="Pfam" id="PF00106">
    <property type="entry name" value="adh_short"/>
    <property type="match status" value="1"/>
</dbReference>
<dbReference type="OrthoDB" id="198783at2"/>
<dbReference type="RefSeq" id="WP_011646958.1">
    <property type="nucleotide sequence ID" value="NZ_ARYI01000016.1"/>
</dbReference>
<keyword evidence="4" id="KW-1185">Reference proteome</keyword>
<dbReference type="EMBL" id="ARYI01000016">
    <property type="protein sequence ID" value="KCZ88223.1"/>
    <property type="molecule type" value="Genomic_DNA"/>
</dbReference>
<accession>A0A059FCH5</accession>
<reference evidence="3 4" key="1">
    <citation type="submission" date="2013-04" db="EMBL/GenBank/DDBJ databases">
        <title>Hyphomonas hirschiana VP5 Genome Sequencing.</title>
        <authorList>
            <person name="Lai Q."/>
            <person name="Shao Z."/>
        </authorList>
    </citation>
    <scope>NUCLEOTIDE SEQUENCE [LARGE SCALE GENOMIC DNA]</scope>
    <source>
        <strain evidence="3 4">VP5</strain>
    </source>
</reference>
<evidence type="ECO:0000256" key="1">
    <source>
        <dbReference type="ARBA" id="ARBA00006484"/>
    </source>
</evidence>
<dbReference type="PATRIC" id="fig|1280951.3.peg.3028"/>
<comment type="caution">
    <text evidence="3">The sequence shown here is derived from an EMBL/GenBank/DDBJ whole genome shotgun (WGS) entry which is preliminary data.</text>
</comment>
<evidence type="ECO:0000313" key="3">
    <source>
        <dbReference type="EMBL" id="KCZ88223.1"/>
    </source>
</evidence>
<dbReference type="Proteomes" id="UP000025061">
    <property type="component" value="Unassembled WGS sequence"/>
</dbReference>